<dbReference type="InterPro" id="IPR027027">
    <property type="entry name" value="GOSR2/Membrin/Bos1"/>
</dbReference>
<evidence type="ECO:0000256" key="10">
    <source>
        <dbReference type="SAM" id="Phobius"/>
    </source>
</evidence>
<reference evidence="11" key="1">
    <citation type="submission" date="2017-02" db="UniProtKB">
        <authorList>
            <consortium name="WormBaseParasite"/>
        </authorList>
    </citation>
    <scope>IDENTIFICATION</scope>
</reference>
<evidence type="ECO:0000256" key="9">
    <source>
        <dbReference type="ARBA" id="ARBA00023136"/>
    </source>
</evidence>
<dbReference type="InterPro" id="IPR023601">
    <property type="entry name" value="Golgi_SNAP_su1"/>
</dbReference>
<dbReference type="AlphaFoldDB" id="A0A0M3K3D1"/>
<evidence type="ECO:0000256" key="7">
    <source>
        <dbReference type="ARBA" id="ARBA00022989"/>
    </source>
</evidence>
<accession>A0A0M3K3D1</accession>
<protein>
    <recommendedName>
        <fullName evidence="3">Golgi SNAP receptor complex member 1</fullName>
    </recommendedName>
</protein>
<dbReference type="GO" id="GO:0005801">
    <property type="term" value="C:cis-Golgi network"/>
    <property type="evidence" value="ECO:0007669"/>
    <property type="project" value="InterPro"/>
</dbReference>
<evidence type="ECO:0000313" key="11">
    <source>
        <dbReference type="WBParaSite" id="ASIM_0001547001-mRNA-1"/>
    </source>
</evidence>
<dbReference type="GO" id="GO:0015031">
    <property type="term" value="P:protein transport"/>
    <property type="evidence" value="ECO:0007669"/>
    <property type="project" value="UniProtKB-KW"/>
</dbReference>
<dbReference type="PANTHER" id="PTHR21094">
    <property type="entry name" value="GOS-28 SNARE- RELATED"/>
    <property type="match status" value="1"/>
</dbReference>
<evidence type="ECO:0000256" key="4">
    <source>
        <dbReference type="ARBA" id="ARBA00022448"/>
    </source>
</evidence>
<keyword evidence="7 10" id="KW-1133">Transmembrane helix</keyword>
<dbReference type="PIRSF" id="PIRSF028865">
    <property type="entry name" value="Membrin-2"/>
    <property type="match status" value="1"/>
</dbReference>
<dbReference type="GO" id="GO:0005484">
    <property type="term" value="F:SNAP receptor activity"/>
    <property type="evidence" value="ECO:0007669"/>
    <property type="project" value="InterPro"/>
</dbReference>
<dbReference type="GO" id="GO:0006888">
    <property type="term" value="P:endoplasmic reticulum to Golgi vesicle-mediated transport"/>
    <property type="evidence" value="ECO:0007669"/>
    <property type="project" value="InterPro"/>
</dbReference>
<evidence type="ECO:0000256" key="8">
    <source>
        <dbReference type="ARBA" id="ARBA00023034"/>
    </source>
</evidence>
<feature type="transmembrane region" description="Helical" evidence="10">
    <location>
        <begin position="126"/>
        <end position="145"/>
    </location>
</feature>
<dbReference type="GO" id="GO:0031201">
    <property type="term" value="C:SNARE complex"/>
    <property type="evidence" value="ECO:0007669"/>
    <property type="project" value="TreeGrafter"/>
</dbReference>
<comment type="subcellular location">
    <subcellularLocation>
        <location evidence="1">Golgi apparatus membrane</location>
        <topology evidence="1">Single-pass type IV membrane protein</topology>
    </subcellularLocation>
</comment>
<organism evidence="11">
    <name type="scientific">Anisakis simplex</name>
    <name type="common">Herring worm</name>
    <dbReference type="NCBI Taxonomy" id="6269"/>
    <lineage>
        <taxon>Eukaryota</taxon>
        <taxon>Metazoa</taxon>
        <taxon>Ecdysozoa</taxon>
        <taxon>Nematoda</taxon>
        <taxon>Chromadorea</taxon>
        <taxon>Rhabditida</taxon>
        <taxon>Spirurina</taxon>
        <taxon>Ascaridomorpha</taxon>
        <taxon>Ascaridoidea</taxon>
        <taxon>Anisakidae</taxon>
        <taxon>Anisakis</taxon>
        <taxon>Anisakis simplex complex</taxon>
    </lineage>
</organism>
<evidence type="ECO:0000256" key="1">
    <source>
        <dbReference type="ARBA" id="ARBA00004409"/>
    </source>
</evidence>
<dbReference type="GO" id="GO:0005797">
    <property type="term" value="C:Golgi medial cisterna"/>
    <property type="evidence" value="ECO:0007669"/>
    <property type="project" value="TreeGrafter"/>
</dbReference>
<keyword evidence="4" id="KW-0813">Transport</keyword>
<keyword evidence="9 10" id="KW-0472">Membrane</keyword>
<dbReference type="GO" id="GO:0000139">
    <property type="term" value="C:Golgi membrane"/>
    <property type="evidence" value="ECO:0007669"/>
    <property type="project" value="UniProtKB-SubCell"/>
</dbReference>
<evidence type="ECO:0000256" key="3">
    <source>
        <dbReference type="ARBA" id="ARBA00015612"/>
    </source>
</evidence>
<evidence type="ECO:0000256" key="5">
    <source>
        <dbReference type="ARBA" id="ARBA00022692"/>
    </source>
</evidence>
<evidence type="ECO:0000256" key="2">
    <source>
        <dbReference type="ARBA" id="ARBA00008473"/>
    </source>
</evidence>
<evidence type="ECO:0000256" key="6">
    <source>
        <dbReference type="ARBA" id="ARBA00022927"/>
    </source>
</evidence>
<dbReference type="GO" id="GO:0048219">
    <property type="term" value="P:inter-Golgi cisterna vesicle-mediated transport"/>
    <property type="evidence" value="ECO:0007669"/>
    <property type="project" value="TreeGrafter"/>
</dbReference>
<sequence length="147" mass="17376">LQHTLRRHREILRDYSSEYTRSRDNINNQLQRESLLSEGSFSSNEAKCLNNRLKASDLYLKEHEHINSCDRLLDEQISIAMSTKEHVYSQRMTLRDISKKIHSISEKYPMINNIMQKIQMKKRKDTVIVAGVISTCLILMFLYMMHS</sequence>
<proteinExistence type="inferred from homology"/>
<keyword evidence="8" id="KW-0333">Golgi apparatus</keyword>
<keyword evidence="5 10" id="KW-0812">Transmembrane</keyword>
<keyword evidence="6" id="KW-0653">Protein transport</keyword>
<dbReference type="WBParaSite" id="ASIM_0001547001-mRNA-1">
    <property type="protein sequence ID" value="ASIM_0001547001-mRNA-1"/>
    <property type="gene ID" value="ASIM_0001547001"/>
</dbReference>
<dbReference type="Pfam" id="PF12352">
    <property type="entry name" value="V-SNARE_C"/>
    <property type="match status" value="1"/>
</dbReference>
<comment type="similarity">
    <text evidence="2">Belongs to the GOSR1 family.</text>
</comment>
<dbReference type="GO" id="GO:0006906">
    <property type="term" value="P:vesicle fusion"/>
    <property type="evidence" value="ECO:0007669"/>
    <property type="project" value="TreeGrafter"/>
</dbReference>
<name>A0A0M3K3D1_ANISI</name>
<dbReference type="PANTHER" id="PTHR21094:SF2">
    <property type="entry name" value="GOLGI SNAP RECEPTOR COMPLEX MEMBER 1"/>
    <property type="match status" value="1"/>
</dbReference>